<dbReference type="CDD" id="cd00279">
    <property type="entry name" value="YlxR"/>
    <property type="match status" value="1"/>
</dbReference>
<feature type="domain" description="YlxR" evidence="2">
    <location>
        <begin position="15"/>
        <end position="90"/>
    </location>
</feature>
<sequence>MSRGGRKIERDAPERRCIATGETGPKAGLVRFVVGPDDSVVPDLAEKLPGRGIWVSADRAALEKAARKGLFSRAARRAVTAAPDLADRVEALLAARVVELLSLARKAGLALSGLEKVREALVSGEACCLLQASDGSAREKARLRPPAGENTYFAELSAAEMGLAFGRDRVIHAALISGGLAERVRYESARLAGLRRDQGQQDAGQDVPGTAPVER</sequence>
<dbReference type="InterPro" id="IPR007393">
    <property type="entry name" value="YlxR_dom"/>
</dbReference>
<accession>A0A849KVE7</accession>
<dbReference type="EMBL" id="JABFBC010000001">
    <property type="protein sequence ID" value="NNU79035.1"/>
    <property type="molecule type" value="Genomic_DNA"/>
</dbReference>
<dbReference type="Pfam" id="PF04296">
    <property type="entry name" value="YlxR"/>
    <property type="match status" value="1"/>
</dbReference>
<dbReference type="RefSeq" id="WP_171321677.1">
    <property type="nucleotide sequence ID" value="NZ_JABFBC010000001.1"/>
</dbReference>
<evidence type="ECO:0000313" key="3">
    <source>
        <dbReference type="EMBL" id="NNU79035.1"/>
    </source>
</evidence>
<evidence type="ECO:0000256" key="1">
    <source>
        <dbReference type="SAM" id="MobiDB-lite"/>
    </source>
</evidence>
<dbReference type="SUPFAM" id="SSF55315">
    <property type="entry name" value="L30e-like"/>
    <property type="match status" value="1"/>
</dbReference>
<gene>
    <name evidence="3" type="ORF">HMH01_01165</name>
</gene>
<dbReference type="AlphaFoldDB" id="A0A849KVE7"/>
<name>A0A849KVE7_9RHOB</name>
<protein>
    <submittedName>
        <fullName evidence="3">RNA-binding protein</fullName>
    </submittedName>
</protein>
<dbReference type="SUPFAM" id="SSF64376">
    <property type="entry name" value="YlxR-like"/>
    <property type="match status" value="1"/>
</dbReference>
<organism evidence="3 4">
    <name type="scientific">Halovulum dunhuangense</name>
    <dbReference type="NCBI Taxonomy" id="1505036"/>
    <lineage>
        <taxon>Bacteria</taxon>
        <taxon>Pseudomonadati</taxon>
        <taxon>Pseudomonadota</taxon>
        <taxon>Alphaproteobacteria</taxon>
        <taxon>Rhodobacterales</taxon>
        <taxon>Paracoccaceae</taxon>
        <taxon>Halovulum</taxon>
    </lineage>
</organism>
<dbReference type="InterPro" id="IPR029064">
    <property type="entry name" value="Ribosomal_eL30-like_sf"/>
</dbReference>
<keyword evidence="4" id="KW-1185">Reference proteome</keyword>
<reference evidence="3 4" key="1">
    <citation type="submission" date="2020-05" db="EMBL/GenBank/DDBJ databases">
        <title>Gimesia benthica sp. nov., a novel planctomycete isolated from a deep-sea water sample of the Northwest Indian Ocean.</title>
        <authorList>
            <person name="Wang J."/>
            <person name="Ruan C."/>
            <person name="Song L."/>
            <person name="Zhu Y."/>
            <person name="Li A."/>
            <person name="Zheng X."/>
            <person name="Wang L."/>
            <person name="Lu Z."/>
            <person name="Huang Y."/>
            <person name="Du W."/>
            <person name="Zhou Y."/>
            <person name="Huang L."/>
            <person name="Dai X."/>
        </authorList>
    </citation>
    <scope>NUCLEOTIDE SEQUENCE [LARGE SCALE GENOMIC DNA]</scope>
    <source>
        <strain evidence="3 4">YYQ-30</strain>
    </source>
</reference>
<dbReference type="PANTHER" id="PTHR34215:SF1">
    <property type="entry name" value="YLXR DOMAIN-CONTAINING PROTEIN"/>
    <property type="match status" value="1"/>
</dbReference>
<dbReference type="NCBIfam" id="NF006622">
    <property type="entry name" value="PRK09190.1"/>
    <property type="match status" value="1"/>
</dbReference>
<dbReference type="Gene3D" id="3.30.1230.10">
    <property type="entry name" value="YlxR-like"/>
    <property type="match status" value="1"/>
</dbReference>
<evidence type="ECO:0000259" key="2">
    <source>
        <dbReference type="Pfam" id="PF04296"/>
    </source>
</evidence>
<dbReference type="InterPro" id="IPR037465">
    <property type="entry name" value="YlxR"/>
</dbReference>
<comment type="caution">
    <text evidence="3">The sequence shown here is derived from an EMBL/GenBank/DDBJ whole genome shotgun (WGS) entry which is preliminary data.</text>
</comment>
<feature type="region of interest" description="Disordered" evidence="1">
    <location>
        <begin position="195"/>
        <end position="215"/>
    </location>
</feature>
<proteinExistence type="predicted"/>
<dbReference type="PANTHER" id="PTHR34215">
    <property type="entry name" value="BLL0784 PROTEIN"/>
    <property type="match status" value="1"/>
</dbReference>
<dbReference type="InterPro" id="IPR035931">
    <property type="entry name" value="YlxR-like_sf"/>
</dbReference>
<evidence type="ECO:0000313" key="4">
    <source>
        <dbReference type="Proteomes" id="UP000572377"/>
    </source>
</evidence>
<dbReference type="Gene3D" id="3.30.1330.30">
    <property type="match status" value="1"/>
</dbReference>
<dbReference type="Proteomes" id="UP000572377">
    <property type="component" value="Unassembled WGS sequence"/>
</dbReference>